<accession>A0A512IFD0</accession>
<dbReference type="Proteomes" id="UP000321103">
    <property type="component" value="Unassembled WGS sequence"/>
</dbReference>
<proteinExistence type="predicted"/>
<feature type="compositionally biased region" description="Basic and acidic residues" evidence="1">
    <location>
        <begin position="17"/>
        <end position="34"/>
    </location>
</feature>
<protein>
    <submittedName>
        <fullName evidence="2">Uncharacterized protein</fullName>
    </submittedName>
</protein>
<sequence>MPTKRVNKLVGKKTRNQVRDEALEQQHLRDEQLLDARANQRSSTAGSDESADITVFEQAAETLANETAPTPGPVTLPVGEGTLVPAVTAEPVGEGSDEVVGEWPVAEILKPRSNGQTLDDAQQHAEQPALEDEVPAQVPAGETRRPELATREKTENVVPTAEPMGEGSAMSAPAIHPSGLAVADSEAVRGLERYSHPLAGPRATTVPIGVSFSRTSLDHAKRAYSSDKHRIPGGGPTSFVRWLQRAVHQHLALSPEERETALQSAPPPDDGGRKISYNVVLPYDLHHQLMAELDRAEMEGWQVNKSAFVREAVAVAIGQALIRANVTQFPPLKGKLKHAR</sequence>
<organism evidence="2 3">
    <name type="scientific">Kocuria turfanensis</name>
    <dbReference type="NCBI Taxonomy" id="388357"/>
    <lineage>
        <taxon>Bacteria</taxon>
        <taxon>Bacillati</taxon>
        <taxon>Actinomycetota</taxon>
        <taxon>Actinomycetes</taxon>
        <taxon>Micrococcales</taxon>
        <taxon>Micrococcaceae</taxon>
        <taxon>Kocuria</taxon>
    </lineage>
</organism>
<dbReference type="RefSeq" id="WP_062737310.1">
    <property type="nucleotide sequence ID" value="NZ_BJZS01000087.1"/>
</dbReference>
<gene>
    <name evidence="2" type="ORF">KTU01_25320</name>
</gene>
<feature type="region of interest" description="Disordered" evidence="1">
    <location>
        <begin position="116"/>
        <end position="171"/>
    </location>
</feature>
<keyword evidence="3" id="KW-1185">Reference proteome</keyword>
<evidence type="ECO:0000313" key="3">
    <source>
        <dbReference type="Proteomes" id="UP000321103"/>
    </source>
</evidence>
<reference evidence="2 3" key="1">
    <citation type="submission" date="2019-07" db="EMBL/GenBank/DDBJ databases">
        <title>Whole genome shotgun sequence of Kocuria turfanensis NBRC 107627.</title>
        <authorList>
            <person name="Hosoyama A."/>
            <person name="Uohara A."/>
            <person name="Ohji S."/>
            <person name="Ichikawa N."/>
        </authorList>
    </citation>
    <scope>NUCLEOTIDE SEQUENCE [LARGE SCALE GENOMIC DNA]</scope>
    <source>
        <strain evidence="2 3">NBRC 107627</strain>
    </source>
</reference>
<feature type="compositionally biased region" description="Basic and acidic residues" evidence="1">
    <location>
        <begin position="142"/>
        <end position="155"/>
    </location>
</feature>
<feature type="compositionally biased region" description="Basic residues" evidence="1">
    <location>
        <begin position="1"/>
        <end position="16"/>
    </location>
</feature>
<evidence type="ECO:0000313" key="2">
    <source>
        <dbReference type="EMBL" id="GEO96409.1"/>
    </source>
</evidence>
<comment type="caution">
    <text evidence="2">The sequence shown here is derived from an EMBL/GenBank/DDBJ whole genome shotgun (WGS) entry which is preliminary data.</text>
</comment>
<dbReference type="AlphaFoldDB" id="A0A512IFD0"/>
<dbReference type="EMBL" id="BJZS01000087">
    <property type="protein sequence ID" value="GEO96409.1"/>
    <property type="molecule type" value="Genomic_DNA"/>
</dbReference>
<name>A0A512IFD0_9MICC</name>
<evidence type="ECO:0000256" key="1">
    <source>
        <dbReference type="SAM" id="MobiDB-lite"/>
    </source>
</evidence>
<feature type="region of interest" description="Disordered" evidence="1">
    <location>
        <begin position="1"/>
        <end position="52"/>
    </location>
</feature>